<sequence length="368" mass="41816">MAEPLYPPDYGVRKATDPIDFSEWMAPTTEDKATDAWLERLGAYLMAQMQQGFVSEAEADLIWDDMVGRLTGQGKYEGVKHTVLDLPSTILNDVENYWKSLPIEAQKAIDQQAREAQQQAQDIAQQRGQLPLDAGGTQEQQFNAGMTAINTLKQQMAAAPDYLQAEMRGQILNLEESLNQIRGNIRLDASRGTWEGESLPRSEILKRQAERAKEEESKEPLEISRKFAEKYGMSPEAAQRTGYNYIDNPDSPEYANLTKEEKLDLEWVGLRAHEDTQRKEPAKPVAKPGFEGISTQGSQQWRSWFERNYPSIVSEFKQKPAEAQTSSGWDEFLKQERTRIKEGYLKQSPYNRGERPAAYAPKIKTVAF</sequence>
<feature type="region of interest" description="Disordered" evidence="1">
    <location>
        <begin position="274"/>
        <end position="294"/>
    </location>
</feature>
<gene>
    <name evidence="2" type="ORF">MM415B01320_0007</name>
</gene>
<protein>
    <submittedName>
        <fullName evidence="2">Uncharacterized protein</fullName>
    </submittedName>
</protein>
<dbReference type="EMBL" id="MT141362">
    <property type="protein sequence ID" value="QJA59256.1"/>
    <property type="molecule type" value="Genomic_DNA"/>
</dbReference>
<name>A0A6M3IP85_9ZZZZ</name>
<organism evidence="2">
    <name type="scientific">viral metagenome</name>
    <dbReference type="NCBI Taxonomy" id="1070528"/>
    <lineage>
        <taxon>unclassified sequences</taxon>
        <taxon>metagenomes</taxon>
        <taxon>organismal metagenomes</taxon>
    </lineage>
</organism>
<evidence type="ECO:0000256" key="1">
    <source>
        <dbReference type="SAM" id="MobiDB-lite"/>
    </source>
</evidence>
<proteinExistence type="predicted"/>
<dbReference type="AlphaFoldDB" id="A0A6M3IP85"/>
<reference evidence="2" key="1">
    <citation type="submission" date="2020-03" db="EMBL/GenBank/DDBJ databases">
        <title>The deep terrestrial virosphere.</title>
        <authorList>
            <person name="Holmfeldt K."/>
            <person name="Nilsson E."/>
            <person name="Simone D."/>
            <person name="Lopez-Fernandez M."/>
            <person name="Wu X."/>
            <person name="de Brujin I."/>
            <person name="Lundin D."/>
            <person name="Andersson A."/>
            <person name="Bertilsson S."/>
            <person name="Dopson M."/>
        </authorList>
    </citation>
    <scope>NUCLEOTIDE SEQUENCE</scope>
    <source>
        <strain evidence="2">MM415B01320</strain>
    </source>
</reference>
<accession>A0A6M3IP85</accession>
<evidence type="ECO:0000313" key="2">
    <source>
        <dbReference type="EMBL" id="QJA59256.1"/>
    </source>
</evidence>